<organism evidence="2 3">
    <name type="scientific">Bacillus amyloliquefaciens</name>
    <name type="common">Bacillus velezensis</name>
    <dbReference type="NCBI Taxonomy" id="1390"/>
    <lineage>
        <taxon>Bacteria</taxon>
        <taxon>Bacillati</taxon>
        <taxon>Bacillota</taxon>
        <taxon>Bacilli</taxon>
        <taxon>Bacillales</taxon>
        <taxon>Bacillaceae</taxon>
        <taxon>Bacillus</taxon>
        <taxon>Bacillus amyloliquefaciens group</taxon>
    </lineage>
</organism>
<dbReference type="InterPro" id="IPR025164">
    <property type="entry name" value="Toastrack_DUF4097"/>
</dbReference>
<dbReference type="EMBL" id="JARKHX010000002">
    <property type="protein sequence ID" value="MDF4193523.1"/>
    <property type="molecule type" value="Genomic_DNA"/>
</dbReference>
<evidence type="ECO:0000313" key="3">
    <source>
        <dbReference type="Proteomes" id="UP001222377"/>
    </source>
</evidence>
<evidence type="ECO:0000259" key="1">
    <source>
        <dbReference type="Pfam" id="PF13349"/>
    </source>
</evidence>
<proteinExistence type="predicted"/>
<comment type="caution">
    <text evidence="2">The sequence shown here is derived from an EMBL/GenBank/DDBJ whole genome shotgun (WGS) entry which is preliminary data.</text>
</comment>
<protein>
    <submittedName>
        <fullName evidence="2">DUF4097 family beta strand repeat-containing protein</fullName>
    </submittedName>
</protein>
<evidence type="ECO:0000313" key="2">
    <source>
        <dbReference type="EMBL" id="MDF4193523.1"/>
    </source>
</evidence>
<gene>
    <name evidence="2" type="ORF">PV946_07025</name>
</gene>
<dbReference type="RefSeq" id="WP_276351018.1">
    <property type="nucleotide sequence ID" value="NZ_JARKHX010000002.1"/>
</dbReference>
<dbReference type="AlphaFoldDB" id="A0AAP3YD44"/>
<accession>A0AAP3YD44</accession>
<name>A0AAP3YD44_BACAM</name>
<feature type="domain" description="DUF4097" evidence="1">
    <location>
        <begin position="40"/>
        <end position="288"/>
    </location>
</feature>
<sequence length="288" mass="30825">MKKIIASCAVLIVIGGIVLSLDKTDTKNFKKNVSCNVEKIDTLKVYTDSWDVKFKKSNLNKVTISAEGKQKDKAPVTFQENGRDLVVSQKEQKNGGFLDGFTFGKQGGTIYINVPDSGMNNIEITNKDGNIQLSEISAEHIVVDNHSGDEKINNVSAHTGKFSSKDGALSVENSSFEKLNITSASGDNEMKEIHSSNVKVTSKDGAVSIKDITEGKSLSVNTKSGDIGVSYKKAPTSLAVFAQSNSDVTFDLDGLNKSHDGVKLKKGEIGAGSNKVSLSSEDGSIKVR</sequence>
<reference evidence="2" key="1">
    <citation type="submission" date="2023-02" db="EMBL/GenBank/DDBJ databases">
        <title>Draft Whole-Genome Sequences of Bacillus Strains of Potential Probiotic for Poultry.</title>
        <authorList>
            <person name="Ma L.M."/>
            <person name="Lopez-Guerra N."/>
            <person name="Zhang G."/>
        </authorList>
    </citation>
    <scope>NUCLEOTIDE SEQUENCE</scope>
    <source>
        <strain evidence="2">OSU1013-24</strain>
    </source>
</reference>
<dbReference type="Proteomes" id="UP001222377">
    <property type="component" value="Unassembled WGS sequence"/>
</dbReference>
<dbReference type="Pfam" id="PF13349">
    <property type="entry name" value="DUF4097"/>
    <property type="match status" value="1"/>
</dbReference>